<feature type="region of interest" description="Disordered" evidence="15">
    <location>
        <begin position="846"/>
        <end position="926"/>
    </location>
</feature>
<protein>
    <recommendedName>
        <fullName evidence="12">Spliceosome associated factor 3, U4/U6 recycling protein</fullName>
    </recommendedName>
    <alternativeName>
        <fullName evidence="13">Squamous cell carcinoma antigen recognized by T-cells 3</fullName>
    </alternativeName>
</protein>
<dbReference type="GO" id="GO:0008380">
    <property type="term" value="P:RNA splicing"/>
    <property type="evidence" value="ECO:0007669"/>
    <property type="project" value="UniProtKB-KW"/>
</dbReference>
<dbReference type="PROSITE" id="PS50102">
    <property type="entry name" value="RRM"/>
    <property type="match status" value="2"/>
</dbReference>
<keyword evidence="10" id="KW-0508">mRNA splicing</keyword>
<dbReference type="RefSeq" id="XP_031425907.1">
    <property type="nucleotide sequence ID" value="XM_031570047.1"/>
</dbReference>
<keyword evidence="6" id="KW-0507">mRNA processing</keyword>
<dbReference type="SMART" id="SM00386">
    <property type="entry name" value="HAT"/>
    <property type="match status" value="7"/>
</dbReference>
<feature type="compositionally biased region" description="Basic and acidic residues" evidence="15">
    <location>
        <begin position="555"/>
        <end position="595"/>
    </location>
</feature>
<evidence type="ECO:0000313" key="17">
    <source>
        <dbReference type="Proteomes" id="UP000515152"/>
    </source>
</evidence>
<dbReference type="Gene3D" id="1.25.40.10">
    <property type="entry name" value="Tetratricopeptide repeat domain"/>
    <property type="match status" value="2"/>
</dbReference>
<evidence type="ECO:0000256" key="4">
    <source>
        <dbReference type="ARBA" id="ARBA00004642"/>
    </source>
</evidence>
<evidence type="ECO:0000256" key="6">
    <source>
        <dbReference type="ARBA" id="ARBA00022664"/>
    </source>
</evidence>
<dbReference type="GO" id="GO:0005737">
    <property type="term" value="C:cytoplasm"/>
    <property type="evidence" value="ECO:0007669"/>
    <property type="project" value="UniProtKB-SubCell"/>
</dbReference>
<keyword evidence="11" id="KW-0539">Nucleus</keyword>
<dbReference type="OrthoDB" id="360390at2759"/>
<dbReference type="GO" id="GO:0016607">
    <property type="term" value="C:nuclear speck"/>
    <property type="evidence" value="ECO:0007669"/>
    <property type="project" value="UniProtKB-SubCell"/>
</dbReference>
<evidence type="ECO:0000256" key="8">
    <source>
        <dbReference type="ARBA" id="ARBA00022884"/>
    </source>
</evidence>
<feature type="compositionally biased region" description="Acidic residues" evidence="15">
    <location>
        <begin position="39"/>
        <end position="62"/>
    </location>
</feature>
<dbReference type="GO" id="GO:0015030">
    <property type="term" value="C:Cajal body"/>
    <property type="evidence" value="ECO:0007669"/>
    <property type="project" value="UniProtKB-SubCell"/>
</dbReference>
<dbReference type="Proteomes" id="UP000515152">
    <property type="component" value="Chromosome 7"/>
</dbReference>
<keyword evidence="7" id="KW-0677">Repeat</keyword>
<feature type="compositionally biased region" description="Basic and acidic residues" evidence="15">
    <location>
        <begin position="22"/>
        <end position="38"/>
    </location>
</feature>
<dbReference type="CDD" id="cd12392">
    <property type="entry name" value="RRM2_SART3"/>
    <property type="match status" value="1"/>
</dbReference>
<feature type="domain" description="RRM" evidence="16">
    <location>
        <begin position="673"/>
        <end position="751"/>
    </location>
</feature>
<name>A0A6P8FRZ5_CLUHA</name>
<evidence type="ECO:0000256" key="1">
    <source>
        <dbReference type="ARBA" id="ARBA00004324"/>
    </source>
</evidence>
<dbReference type="AlphaFoldDB" id="A0A6P8FRZ5"/>
<dbReference type="InterPro" id="IPR035979">
    <property type="entry name" value="RBD_domain_sf"/>
</dbReference>
<dbReference type="InterPro" id="IPR059164">
    <property type="entry name" value="HAT_PRP39_C"/>
</dbReference>
<dbReference type="SMART" id="SM00360">
    <property type="entry name" value="RRM"/>
    <property type="match status" value="2"/>
</dbReference>
<evidence type="ECO:0000256" key="7">
    <source>
        <dbReference type="ARBA" id="ARBA00022737"/>
    </source>
</evidence>
<dbReference type="GeneID" id="105896866"/>
<evidence type="ECO:0000256" key="12">
    <source>
        <dbReference type="ARBA" id="ARBA00093603"/>
    </source>
</evidence>
<keyword evidence="5" id="KW-0963">Cytoplasm</keyword>
<dbReference type="Pfam" id="PF16605">
    <property type="entry name" value="LSM_int_assoc"/>
    <property type="match status" value="1"/>
</dbReference>
<evidence type="ECO:0000256" key="2">
    <source>
        <dbReference type="ARBA" id="ARBA00004408"/>
    </source>
</evidence>
<dbReference type="SUPFAM" id="SSF48452">
    <property type="entry name" value="TPR-like"/>
    <property type="match status" value="1"/>
</dbReference>
<evidence type="ECO:0000313" key="18">
    <source>
        <dbReference type="RefSeq" id="XP_031425907.1"/>
    </source>
</evidence>
<dbReference type="InterPro" id="IPR034218">
    <property type="entry name" value="SART3_RRM2"/>
</dbReference>
<dbReference type="FunFam" id="1.25.40.10:FF:000081">
    <property type="entry name" value="squamous cell carcinoma antigen recognized by T-cells 3"/>
    <property type="match status" value="1"/>
</dbReference>
<proteinExistence type="predicted"/>
<keyword evidence="9" id="KW-0175">Coiled coil</keyword>
<dbReference type="InterPro" id="IPR003107">
    <property type="entry name" value="HAT"/>
</dbReference>
<evidence type="ECO:0000256" key="9">
    <source>
        <dbReference type="ARBA" id="ARBA00023054"/>
    </source>
</evidence>
<evidence type="ECO:0000256" key="10">
    <source>
        <dbReference type="ARBA" id="ARBA00023187"/>
    </source>
</evidence>
<dbReference type="PANTHER" id="PTHR17204">
    <property type="entry name" value="PRE-MRNA PROCESSING PROTEIN PRP39-RELATED"/>
    <property type="match status" value="1"/>
</dbReference>
<keyword evidence="17" id="KW-1185">Reference proteome</keyword>
<feature type="compositionally biased region" description="Basic residues" evidence="15">
    <location>
        <begin position="596"/>
        <end position="607"/>
    </location>
</feature>
<dbReference type="InterPro" id="IPR034217">
    <property type="entry name" value="SART3_RRM1"/>
</dbReference>
<evidence type="ECO:0000256" key="13">
    <source>
        <dbReference type="ARBA" id="ARBA00093649"/>
    </source>
</evidence>
<dbReference type="InterPro" id="IPR012677">
    <property type="entry name" value="Nucleotide-bd_a/b_plait_sf"/>
</dbReference>
<dbReference type="Gene3D" id="3.30.70.330">
    <property type="match status" value="2"/>
</dbReference>
<feature type="region of interest" description="Disordered" evidence="15">
    <location>
        <begin position="555"/>
        <end position="665"/>
    </location>
</feature>
<organism evidence="17 18">
    <name type="scientific">Clupea harengus</name>
    <name type="common">Atlantic herring</name>
    <dbReference type="NCBI Taxonomy" id="7950"/>
    <lineage>
        <taxon>Eukaryota</taxon>
        <taxon>Metazoa</taxon>
        <taxon>Chordata</taxon>
        <taxon>Craniata</taxon>
        <taxon>Vertebrata</taxon>
        <taxon>Euteleostomi</taxon>
        <taxon>Actinopterygii</taxon>
        <taxon>Neopterygii</taxon>
        <taxon>Teleostei</taxon>
        <taxon>Clupei</taxon>
        <taxon>Clupeiformes</taxon>
        <taxon>Clupeoidei</taxon>
        <taxon>Clupeidae</taxon>
        <taxon>Clupea</taxon>
    </lineage>
</organism>
<dbReference type="CTD" id="9733"/>
<dbReference type="InterPro" id="IPR000504">
    <property type="entry name" value="RRM_dom"/>
</dbReference>
<dbReference type="CDD" id="cd12391">
    <property type="entry name" value="RRM1_SART3"/>
    <property type="match status" value="1"/>
</dbReference>
<dbReference type="GO" id="GO:0006397">
    <property type="term" value="P:mRNA processing"/>
    <property type="evidence" value="ECO:0007669"/>
    <property type="project" value="UniProtKB-KW"/>
</dbReference>
<dbReference type="FunFam" id="1.25.40.10:FF:000098">
    <property type="entry name" value="Squamous cell carcinoma antigen recognized by T-cells 3"/>
    <property type="match status" value="1"/>
</dbReference>
<dbReference type="Pfam" id="PF23241">
    <property type="entry name" value="HAT_PRP39_C"/>
    <property type="match status" value="1"/>
</dbReference>
<dbReference type="GO" id="GO:0003723">
    <property type="term" value="F:RNA binding"/>
    <property type="evidence" value="ECO:0007669"/>
    <property type="project" value="UniProtKB-UniRule"/>
</dbReference>
<evidence type="ECO:0000256" key="15">
    <source>
        <dbReference type="SAM" id="MobiDB-lite"/>
    </source>
</evidence>
<gene>
    <name evidence="18" type="primary">sart3</name>
</gene>
<sequence>MEVRSKEESTSMQLGIEEEVEEKEKDLLSDEEGMKLDKPDDDEDEDEDEDEDDDTSEDERESEAEIQRLEEQLSINAFDYNCHVDLIKLLGQEGKLHRLRKARLKMSELFPLTEDMWLDWLKDEIRLAEDDPDRERVYELFEKAVKDYICPDLWLEYAQYSIGGMGAPGGIEKVRTFFERGLTAAGLHMLKGAALWEAYREFELAIMSTLEPAPGGVSTPQQQDLLNAQLERIHSLFRRQLSVPLLDMEGTYAEYTEWAEEGVPQMVSQNYKKTLKQMEIIKPYEETLLLAEAPKLTEYQSYIDYELKAGDPARIQIIFERALVENCLVPDLWEKFTTYLDRHLKMKELILSSHERAVRNCPWTMALWKNYLLALERHTMDHSNIADTFEKSLNAGFIQATDYVEIWQTYLDYLRRRVDFSKECSKELEELRATFSRSIEYLKDIEDRFSGSGDLSCTLMQIWARIEAFHCKNMQKARELWDSIMTKGNAKYANMWLEYYNLERSYGDSFHCRKALHRAVQCTSDYPEHVCEVLLTFERVEGSLEDWDTAVQKTEGKLSRVTEQRARAAEKEAKQVRHEEGKAEDRRRVKADKNTLKKSQKSKHTAKRKDIYEGSELPPKRHRGDGDPEDVDTETGQFGHEEPRHKHPSKLGPGKWSQHGQPEASQEKWDDGCCVFISNLAFTLQDPEERLRTVFQTCGTVKEVRPIFSGQGTFRGYCYVQFQDTLAVTEALKLDRQELDGRPMFVSPSIDKKKNQDQVKVFKYNTSLEKHKIFISGLSYACTQQQLEELSKPHGTIKAIRLVTNRSGKPKGLAYVEFANEAEASQAVLKMDGMVFQDYTISVAISNPPGRNTEASSGKLPRNMPPQQPFGARGRGRTQLALLPRTLLRQAASGSKAANGTAPDPSAVTQSKPLSNADFAQMLRKK</sequence>
<dbReference type="SUPFAM" id="SSF54928">
    <property type="entry name" value="RNA-binding domain, RBD"/>
    <property type="match status" value="2"/>
</dbReference>
<evidence type="ECO:0000256" key="11">
    <source>
        <dbReference type="ARBA" id="ARBA00023242"/>
    </source>
</evidence>
<evidence type="ECO:0000256" key="14">
    <source>
        <dbReference type="PROSITE-ProRule" id="PRU00176"/>
    </source>
</evidence>
<evidence type="ECO:0000256" key="5">
    <source>
        <dbReference type="ARBA" id="ARBA00022490"/>
    </source>
</evidence>
<dbReference type="FunFam" id="3.30.70.330:FF:000229">
    <property type="entry name" value="Squamous cell carcinoma antigen recognized by T-cells 3"/>
    <property type="match status" value="1"/>
</dbReference>
<feature type="compositionally biased region" description="Polar residues" evidence="15">
    <location>
        <begin position="846"/>
        <end position="856"/>
    </location>
</feature>
<feature type="domain" description="RRM" evidence="16">
    <location>
        <begin position="771"/>
        <end position="848"/>
    </location>
</feature>
<accession>A0A6P8FRZ5</accession>
<keyword evidence="8 14" id="KW-0694">RNA-binding</keyword>
<feature type="region of interest" description="Disordered" evidence="15">
    <location>
        <begin position="1"/>
        <end position="65"/>
    </location>
</feature>
<comment type="subcellular location">
    <subcellularLocation>
        <location evidence="3">Cytoplasm</location>
    </subcellularLocation>
    <subcellularLocation>
        <location evidence="1">Nucleus speckle</location>
    </subcellularLocation>
    <subcellularLocation>
        <location evidence="2">Nucleus</location>
        <location evidence="2">Cajal body</location>
    </subcellularLocation>
    <subcellularLocation>
        <location evidence="4">Nucleus</location>
        <location evidence="4">Nucleoplasm</location>
    </subcellularLocation>
</comment>
<evidence type="ECO:0000256" key="3">
    <source>
        <dbReference type="ARBA" id="ARBA00004496"/>
    </source>
</evidence>
<reference evidence="18" key="1">
    <citation type="submission" date="2025-08" db="UniProtKB">
        <authorList>
            <consortium name="RefSeq"/>
        </authorList>
    </citation>
    <scope>IDENTIFICATION</scope>
</reference>
<evidence type="ECO:0000259" key="16">
    <source>
        <dbReference type="PROSITE" id="PS50102"/>
    </source>
</evidence>
<dbReference type="PANTHER" id="PTHR17204:SF25">
    <property type="entry name" value="RRM DOMAIN-CONTAINING PROTEIN"/>
    <property type="match status" value="1"/>
</dbReference>
<dbReference type="InterPro" id="IPR011990">
    <property type="entry name" value="TPR-like_helical_dom_sf"/>
</dbReference>
<dbReference type="Pfam" id="PF00076">
    <property type="entry name" value="RRM_1"/>
    <property type="match status" value="2"/>
</dbReference>
<dbReference type="KEGG" id="char:105896866"/>
<dbReference type="Pfam" id="PF23240">
    <property type="entry name" value="HAT_PRP39_N"/>
    <property type="match status" value="1"/>
</dbReference>